<evidence type="ECO:0000256" key="1">
    <source>
        <dbReference type="ARBA" id="ARBA00022553"/>
    </source>
</evidence>
<dbReference type="InterPro" id="IPR001789">
    <property type="entry name" value="Sig_transdc_resp-reg_receiver"/>
</dbReference>
<dbReference type="PANTHER" id="PTHR44591:SF14">
    <property type="entry name" value="PROTEIN PILG"/>
    <property type="match status" value="1"/>
</dbReference>
<dbReference type="EMBL" id="CP045503">
    <property type="protein sequence ID" value="QPG58215.1"/>
    <property type="molecule type" value="Genomic_DNA"/>
</dbReference>
<evidence type="ECO:0000256" key="3">
    <source>
        <dbReference type="PROSITE-ProRule" id="PRU00169"/>
    </source>
</evidence>
<dbReference type="Pfam" id="PF00072">
    <property type="entry name" value="Response_reg"/>
    <property type="match status" value="1"/>
</dbReference>
<dbReference type="RefSeq" id="WP_142871276.1">
    <property type="nucleotide sequence ID" value="NZ_CP045503.2"/>
</dbReference>
<evidence type="ECO:0000313" key="5">
    <source>
        <dbReference type="EMBL" id="QPG58215.1"/>
    </source>
</evidence>
<reference evidence="5" key="1">
    <citation type="submission" date="2021-07" db="EMBL/GenBank/DDBJ databases">
        <title>Shewanella sp. YLB-07 whole genome sequence.</title>
        <authorList>
            <person name="Yu L."/>
        </authorList>
    </citation>
    <scope>NUCLEOTIDE SEQUENCE</scope>
    <source>
        <strain evidence="5">YLB-08</strain>
    </source>
</reference>
<dbReference type="SUPFAM" id="SSF52172">
    <property type="entry name" value="CheY-like"/>
    <property type="match status" value="1"/>
</dbReference>
<sequence length="126" mass="13793">MSNILIIDDDEDFCEALKDSISLLLDGEQISLCNESSQIFNLIESRSVDLVITDMVMPDVEGIEIITRLKQEKPQLPIIAMSGGGRVGGNNYLMLAETLGADAIFEKPLSIVELTNKVKALLVANR</sequence>
<dbReference type="InterPro" id="IPR011006">
    <property type="entry name" value="CheY-like_superfamily"/>
</dbReference>
<feature type="modified residue" description="4-aspartylphosphate" evidence="3">
    <location>
        <position position="54"/>
    </location>
</feature>
<dbReference type="Proteomes" id="UP000316416">
    <property type="component" value="Chromosome"/>
</dbReference>
<name>A0ABX6V7B1_9GAMM</name>
<dbReference type="PANTHER" id="PTHR44591">
    <property type="entry name" value="STRESS RESPONSE REGULATOR PROTEIN 1"/>
    <property type="match status" value="1"/>
</dbReference>
<accession>A0ABX6V7B1</accession>
<protein>
    <submittedName>
        <fullName evidence="5">Response regulator</fullName>
    </submittedName>
</protein>
<dbReference type="Gene3D" id="3.40.50.2300">
    <property type="match status" value="1"/>
</dbReference>
<proteinExistence type="predicted"/>
<feature type="domain" description="Response regulatory" evidence="4">
    <location>
        <begin position="3"/>
        <end position="122"/>
    </location>
</feature>
<evidence type="ECO:0000256" key="2">
    <source>
        <dbReference type="ARBA" id="ARBA00023012"/>
    </source>
</evidence>
<gene>
    <name evidence="5" type="ORF">FM038_012755</name>
</gene>
<keyword evidence="2" id="KW-0902">Two-component regulatory system</keyword>
<organism evidence="5 6">
    <name type="scientific">Shewanella eurypsychrophilus</name>
    <dbReference type="NCBI Taxonomy" id="2593656"/>
    <lineage>
        <taxon>Bacteria</taxon>
        <taxon>Pseudomonadati</taxon>
        <taxon>Pseudomonadota</taxon>
        <taxon>Gammaproteobacteria</taxon>
        <taxon>Alteromonadales</taxon>
        <taxon>Shewanellaceae</taxon>
        <taxon>Shewanella</taxon>
    </lineage>
</organism>
<keyword evidence="6" id="KW-1185">Reference proteome</keyword>
<evidence type="ECO:0000259" key="4">
    <source>
        <dbReference type="PROSITE" id="PS50110"/>
    </source>
</evidence>
<evidence type="ECO:0000313" key="6">
    <source>
        <dbReference type="Proteomes" id="UP000316416"/>
    </source>
</evidence>
<dbReference type="InterPro" id="IPR050595">
    <property type="entry name" value="Bact_response_regulator"/>
</dbReference>
<dbReference type="PROSITE" id="PS50110">
    <property type="entry name" value="RESPONSE_REGULATORY"/>
    <property type="match status" value="1"/>
</dbReference>
<keyword evidence="1 3" id="KW-0597">Phosphoprotein</keyword>
<dbReference type="SMART" id="SM00448">
    <property type="entry name" value="REC"/>
    <property type="match status" value="1"/>
</dbReference>